<evidence type="ECO:0000256" key="2">
    <source>
        <dbReference type="ARBA" id="ARBA00004651"/>
    </source>
</evidence>
<evidence type="ECO:0000256" key="3">
    <source>
        <dbReference type="ARBA" id="ARBA00007931"/>
    </source>
</evidence>
<sequence length="221" mass="23880">MDPILGGLFTNGFSLVVILFSAILHEVAHGAMALRLGDPTAKYAGRLTLNPLKHLDPFGSVLLPLLLILARSPILFGYALPVPYNPYYFKNPKWGSVWVGLAGPLTNILIAVVCAVGLRILLGLGLTLPPLFPLLIFYAVLLNLFLALFNLIPIPPLDGSKLLLAIFPEPLRALQDFLNRLGVFALALLFPILILVFAPILSRIAITVAVWLIGGPLPTPL</sequence>
<dbReference type="PANTHER" id="PTHR35864">
    <property type="entry name" value="ZINC METALLOPROTEASE MJ0611-RELATED"/>
    <property type="match status" value="1"/>
</dbReference>
<evidence type="ECO:0000256" key="7">
    <source>
        <dbReference type="ARBA" id="ARBA00022723"/>
    </source>
</evidence>
<dbReference type="InterPro" id="IPR052348">
    <property type="entry name" value="Metallopeptidase_M50B"/>
</dbReference>
<feature type="transmembrane region" description="Helical" evidence="13">
    <location>
        <begin position="55"/>
        <end position="78"/>
    </location>
</feature>
<feature type="transmembrane region" description="Helical" evidence="13">
    <location>
        <begin position="12"/>
        <end position="34"/>
    </location>
</feature>
<keyword evidence="8" id="KW-0378">Hydrolase</keyword>
<dbReference type="InterPro" id="IPR044537">
    <property type="entry name" value="Rip2-like"/>
</dbReference>
<evidence type="ECO:0000256" key="5">
    <source>
        <dbReference type="ARBA" id="ARBA00022670"/>
    </source>
</evidence>
<keyword evidence="9" id="KW-0862">Zinc</keyword>
<feature type="transmembrane region" description="Helical" evidence="13">
    <location>
        <begin position="98"/>
        <end position="122"/>
    </location>
</feature>
<keyword evidence="6 13" id="KW-0812">Transmembrane</keyword>
<evidence type="ECO:0000256" key="6">
    <source>
        <dbReference type="ARBA" id="ARBA00022692"/>
    </source>
</evidence>
<reference evidence="15 16" key="1">
    <citation type="journal article" date="2016" name="Nat. Commun.">
        <title>Thousands of microbial genomes shed light on interconnected biogeochemical processes in an aquifer system.</title>
        <authorList>
            <person name="Anantharaman K."/>
            <person name="Brown C.T."/>
            <person name="Hug L.A."/>
            <person name="Sharon I."/>
            <person name="Castelle C.J."/>
            <person name="Probst A.J."/>
            <person name="Thomas B.C."/>
            <person name="Singh A."/>
            <person name="Wilkins M.J."/>
            <person name="Karaoz U."/>
            <person name="Brodie E.L."/>
            <person name="Williams K.H."/>
            <person name="Hubbard S.S."/>
            <person name="Banfield J.F."/>
        </authorList>
    </citation>
    <scope>NUCLEOTIDE SEQUENCE [LARGE SCALE GENOMIC DNA]</scope>
</reference>
<feature type="transmembrane region" description="Helical" evidence="13">
    <location>
        <begin position="134"/>
        <end position="157"/>
    </location>
</feature>
<keyword evidence="12 13" id="KW-0472">Membrane</keyword>
<organism evidence="15 16">
    <name type="scientific">Candidatus Terrybacteria bacterium RIFCSPHIGHO2_01_FULL_48_17</name>
    <dbReference type="NCBI Taxonomy" id="1802362"/>
    <lineage>
        <taxon>Bacteria</taxon>
        <taxon>Candidatus Terryibacteriota</taxon>
    </lineage>
</organism>
<name>A0A1G2PKW3_9BACT</name>
<keyword evidence="5" id="KW-0645">Protease</keyword>
<evidence type="ECO:0000256" key="12">
    <source>
        <dbReference type="ARBA" id="ARBA00023136"/>
    </source>
</evidence>
<evidence type="ECO:0000313" key="15">
    <source>
        <dbReference type="EMBL" id="OHA48913.1"/>
    </source>
</evidence>
<dbReference type="Pfam" id="PF02163">
    <property type="entry name" value="Peptidase_M50"/>
    <property type="match status" value="1"/>
</dbReference>
<proteinExistence type="inferred from homology"/>
<evidence type="ECO:0000256" key="9">
    <source>
        <dbReference type="ARBA" id="ARBA00022833"/>
    </source>
</evidence>
<keyword evidence="7" id="KW-0479">Metal-binding</keyword>
<dbReference type="GO" id="GO:0005886">
    <property type="term" value="C:plasma membrane"/>
    <property type="evidence" value="ECO:0007669"/>
    <property type="project" value="UniProtKB-SubCell"/>
</dbReference>
<evidence type="ECO:0000259" key="14">
    <source>
        <dbReference type="Pfam" id="PF02163"/>
    </source>
</evidence>
<gene>
    <name evidence="15" type="ORF">A2806_04445</name>
</gene>
<evidence type="ECO:0000256" key="1">
    <source>
        <dbReference type="ARBA" id="ARBA00001947"/>
    </source>
</evidence>
<evidence type="ECO:0000256" key="8">
    <source>
        <dbReference type="ARBA" id="ARBA00022801"/>
    </source>
</evidence>
<dbReference type="GO" id="GO:0006508">
    <property type="term" value="P:proteolysis"/>
    <property type="evidence" value="ECO:0007669"/>
    <property type="project" value="UniProtKB-KW"/>
</dbReference>
<dbReference type="GO" id="GO:0046872">
    <property type="term" value="F:metal ion binding"/>
    <property type="evidence" value="ECO:0007669"/>
    <property type="project" value="UniProtKB-KW"/>
</dbReference>
<evidence type="ECO:0000313" key="16">
    <source>
        <dbReference type="Proteomes" id="UP000177629"/>
    </source>
</evidence>
<dbReference type="CDD" id="cd06158">
    <property type="entry name" value="S2P-M50_like_1"/>
    <property type="match status" value="1"/>
</dbReference>
<dbReference type="InterPro" id="IPR008915">
    <property type="entry name" value="Peptidase_M50"/>
</dbReference>
<evidence type="ECO:0000256" key="13">
    <source>
        <dbReference type="SAM" id="Phobius"/>
    </source>
</evidence>
<dbReference type="AlphaFoldDB" id="A0A1G2PKW3"/>
<comment type="subcellular location">
    <subcellularLocation>
        <location evidence="2">Cell membrane</location>
        <topology evidence="2">Multi-pass membrane protein</topology>
    </subcellularLocation>
</comment>
<feature type="domain" description="Peptidase M50" evidence="14">
    <location>
        <begin position="135"/>
        <end position="188"/>
    </location>
</feature>
<keyword evidence="10 13" id="KW-1133">Transmembrane helix</keyword>
<feature type="transmembrane region" description="Helical" evidence="13">
    <location>
        <begin position="177"/>
        <end position="198"/>
    </location>
</feature>
<dbReference type="EMBL" id="MHSS01000002">
    <property type="protein sequence ID" value="OHA48913.1"/>
    <property type="molecule type" value="Genomic_DNA"/>
</dbReference>
<accession>A0A1G2PKW3</accession>
<dbReference type="GO" id="GO:0008237">
    <property type="term" value="F:metallopeptidase activity"/>
    <property type="evidence" value="ECO:0007669"/>
    <property type="project" value="UniProtKB-KW"/>
</dbReference>
<evidence type="ECO:0000256" key="11">
    <source>
        <dbReference type="ARBA" id="ARBA00023049"/>
    </source>
</evidence>
<evidence type="ECO:0000256" key="4">
    <source>
        <dbReference type="ARBA" id="ARBA00022475"/>
    </source>
</evidence>
<comment type="cofactor">
    <cofactor evidence="1">
        <name>Zn(2+)</name>
        <dbReference type="ChEBI" id="CHEBI:29105"/>
    </cofactor>
</comment>
<comment type="caution">
    <text evidence="15">The sequence shown here is derived from an EMBL/GenBank/DDBJ whole genome shotgun (WGS) entry which is preliminary data.</text>
</comment>
<protein>
    <recommendedName>
        <fullName evidence="14">Peptidase M50 domain-containing protein</fullName>
    </recommendedName>
</protein>
<dbReference type="STRING" id="1802362.A2806_04445"/>
<dbReference type="Proteomes" id="UP000177629">
    <property type="component" value="Unassembled WGS sequence"/>
</dbReference>
<dbReference type="PANTHER" id="PTHR35864:SF1">
    <property type="entry name" value="ZINC METALLOPROTEASE YWHC-RELATED"/>
    <property type="match status" value="1"/>
</dbReference>
<comment type="similarity">
    <text evidence="3">Belongs to the peptidase M50B family.</text>
</comment>
<keyword evidence="11" id="KW-0482">Metalloprotease</keyword>
<keyword evidence="4" id="KW-1003">Cell membrane</keyword>
<evidence type="ECO:0000256" key="10">
    <source>
        <dbReference type="ARBA" id="ARBA00022989"/>
    </source>
</evidence>